<name>A0A1E3PKP7_9ASCO</name>
<keyword evidence="1 7" id="KW-0812">Transmembrane</keyword>
<evidence type="ECO:0000259" key="9">
    <source>
        <dbReference type="PROSITE" id="PS50076"/>
    </source>
</evidence>
<accession>A0A1E3PKP7</accession>
<dbReference type="SUPFAM" id="SSF46565">
    <property type="entry name" value="Chaperone J-domain"/>
    <property type="match status" value="1"/>
</dbReference>
<feature type="chain" id="PRO_5009133906" description="J domain-containing protein" evidence="8">
    <location>
        <begin position="23"/>
        <end position="323"/>
    </location>
</feature>
<keyword evidence="4 7" id="KW-0472">Membrane</keyword>
<evidence type="ECO:0000256" key="3">
    <source>
        <dbReference type="ARBA" id="ARBA00022989"/>
    </source>
</evidence>
<dbReference type="SMART" id="SM00271">
    <property type="entry name" value="DnaJ"/>
    <property type="match status" value="1"/>
</dbReference>
<evidence type="ECO:0000256" key="6">
    <source>
        <dbReference type="SAM" id="MobiDB-lite"/>
    </source>
</evidence>
<dbReference type="PANTHER" id="PTHR44653">
    <property type="entry name" value="DNAJ HOMOLOG SUBFAMILY C MEMBER 1"/>
    <property type="match status" value="1"/>
</dbReference>
<evidence type="ECO:0000256" key="5">
    <source>
        <dbReference type="ARBA" id="ARBA00037847"/>
    </source>
</evidence>
<dbReference type="InterPro" id="IPR052606">
    <property type="entry name" value="DnaJ_domain_protein"/>
</dbReference>
<dbReference type="PRINTS" id="PR00625">
    <property type="entry name" value="JDOMAIN"/>
</dbReference>
<dbReference type="STRING" id="857566.A0A1E3PKP7"/>
<evidence type="ECO:0000256" key="4">
    <source>
        <dbReference type="ARBA" id="ARBA00023136"/>
    </source>
</evidence>
<dbReference type="EMBL" id="KV454409">
    <property type="protein sequence ID" value="ODQ66011.1"/>
    <property type="molecule type" value="Genomic_DNA"/>
</dbReference>
<feature type="domain" description="J" evidence="9">
    <location>
        <begin position="45"/>
        <end position="125"/>
    </location>
</feature>
<dbReference type="CDD" id="cd06257">
    <property type="entry name" value="DnaJ"/>
    <property type="match status" value="1"/>
</dbReference>
<dbReference type="InterPro" id="IPR036869">
    <property type="entry name" value="J_dom_sf"/>
</dbReference>
<feature type="compositionally biased region" description="Basic and acidic residues" evidence="6">
    <location>
        <begin position="290"/>
        <end position="303"/>
    </location>
</feature>
<organism evidence="10 11">
    <name type="scientific">Nadsonia fulvescens var. elongata DSM 6958</name>
    <dbReference type="NCBI Taxonomy" id="857566"/>
    <lineage>
        <taxon>Eukaryota</taxon>
        <taxon>Fungi</taxon>
        <taxon>Dikarya</taxon>
        <taxon>Ascomycota</taxon>
        <taxon>Saccharomycotina</taxon>
        <taxon>Dipodascomycetes</taxon>
        <taxon>Dipodascales</taxon>
        <taxon>Dipodascales incertae sedis</taxon>
        <taxon>Nadsonia</taxon>
    </lineage>
</organism>
<dbReference type="Pfam" id="PF00226">
    <property type="entry name" value="DnaJ"/>
    <property type="match status" value="1"/>
</dbReference>
<evidence type="ECO:0000256" key="1">
    <source>
        <dbReference type="ARBA" id="ARBA00022692"/>
    </source>
</evidence>
<keyword evidence="11" id="KW-1185">Reference proteome</keyword>
<feature type="transmembrane region" description="Helical" evidence="7">
    <location>
        <begin position="146"/>
        <end position="167"/>
    </location>
</feature>
<dbReference type="Proteomes" id="UP000095009">
    <property type="component" value="Unassembled WGS sequence"/>
</dbReference>
<protein>
    <recommendedName>
        <fullName evidence="9">J domain-containing protein</fullName>
    </recommendedName>
</protein>
<feature type="signal peptide" evidence="8">
    <location>
        <begin position="1"/>
        <end position="22"/>
    </location>
</feature>
<keyword evidence="3 7" id="KW-1133">Transmembrane helix</keyword>
<keyword evidence="2 8" id="KW-0732">Signal</keyword>
<proteinExistence type="predicted"/>
<dbReference type="PROSITE" id="PS50076">
    <property type="entry name" value="DNAJ_2"/>
    <property type="match status" value="1"/>
</dbReference>
<reference evidence="10 11" key="1">
    <citation type="journal article" date="2016" name="Proc. Natl. Acad. Sci. U.S.A.">
        <title>Comparative genomics of biotechnologically important yeasts.</title>
        <authorList>
            <person name="Riley R."/>
            <person name="Haridas S."/>
            <person name="Wolfe K.H."/>
            <person name="Lopes M.R."/>
            <person name="Hittinger C.T."/>
            <person name="Goeker M."/>
            <person name="Salamov A.A."/>
            <person name="Wisecaver J.H."/>
            <person name="Long T.M."/>
            <person name="Calvey C.H."/>
            <person name="Aerts A.L."/>
            <person name="Barry K.W."/>
            <person name="Choi C."/>
            <person name="Clum A."/>
            <person name="Coughlan A.Y."/>
            <person name="Deshpande S."/>
            <person name="Douglass A.P."/>
            <person name="Hanson S.J."/>
            <person name="Klenk H.-P."/>
            <person name="LaButti K.M."/>
            <person name="Lapidus A."/>
            <person name="Lindquist E.A."/>
            <person name="Lipzen A.M."/>
            <person name="Meier-Kolthoff J.P."/>
            <person name="Ohm R.A."/>
            <person name="Otillar R.P."/>
            <person name="Pangilinan J.L."/>
            <person name="Peng Y."/>
            <person name="Rokas A."/>
            <person name="Rosa C.A."/>
            <person name="Scheuner C."/>
            <person name="Sibirny A.A."/>
            <person name="Slot J.C."/>
            <person name="Stielow J.B."/>
            <person name="Sun H."/>
            <person name="Kurtzman C.P."/>
            <person name="Blackwell M."/>
            <person name="Grigoriev I.V."/>
            <person name="Jeffries T.W."/>
        </authorList>
    </citation>
    <scope>NUCLEOTIDE SEQUENCE [LARGE SCALE GENOMIC DNA]</scope>
    <source>
        <strain evidence="10 11">DSM 6958</strain>
    </source>
</reference>
<dbReference type="AlphaFoldDB" id="A0A1E3PKP7"/>
<dbReference type="Gene3D" id="1.10.287.110">
    <property type="entry name" value="DnaJ domain"/>
    <property type="match status" value="1"/>
</dbReference>
<gene>
    <name evidence="10" type="ORF">NADFUDRAFT_46561</name>
</gene>
<dbReference type="OrthoDB" id="413400at2759"/>
<comment type="subcellular location">
    <subcellularLocation>
        <location evidence="5">Endomembrane system</location>
        <topology evidence="5">Single-pass membrane protein</topology>
    </subcellularLocation>
</comment>
<evidence type="ECO:0000256" key="7">
    <source>
        <dbReference type="SAM" id="Phobius"/>
    </source>
</evidence>
<evidence type="ECO:0000256" key="2">
    <source>
        <dbReference type="ARBA" id="ARBA00022729"/>
    </source>
</evidence>
<sequence>MKLTGFWSILFAWVALVTFAAASNWSPLDQEILSLHYSLPGNISNFYELISLPKSASLNDITKSYRKLSRELHPDKVSKHVKSKNLNKRQATKFLKDANDRFAKLGLAVNILKNTESRERYDFFMDKGFPQWRGTDYFYKRYRPGFITVIIFLIIGISLAQLGLLRLTANRQRKYMHNIITDARLAAWRNHSVDDLNKKYDNSVSSFEGVDDFVSKVKTVILESGKSFNVHPNGKVFLVESGGAEHFLDLEEVHMPSIMDTIFCKLVYKLFFQKSQAQLEVIEAQHRAEEKKLQEEKRDDKIRQSIKQGKAAPVRKVGGRRRN</sequence>
<evidence type="ECO:0000256" key="8">
    <source>
        <dbReference type="SAM" id="SignalP"/>
    </source>
</evidence>
<dbReference type="GO" id="GO:0012505">
    <property type="term" value="C:endomembrane system"/>
    <property type="evidence" value="ECO:0007669"/>
    <property type="project" value="UniProtKB-SubCell"/>
</dbReference>
<evidence type="ECO:0000313" key="10">
    <source>
        <dbReference type="EMBL" id="ODQ66011.1"/>
    </source>
</evidence>
<feature type="region of interest" description="Disordered" evidence="6">
    <location>
        <begin position="290"/>
        <end position="323"/>
    </location>
</feature>
<evidence type="ECO:0000313" key="11">
    <source>
        <dbReference type="Proteomes" id="UP000095009"/>
    </source>
</evidence>
<dbReference type="InterPro" id="IPR001623">
    <property type="entry name" value="DnaJ_domain"/>
</dbReference>
<dbReference type="PANTHER" id="PTHR44653:SF2">
    <property type="entry name" value="DNAJ HOMOLOG SUBFAMILY C MEMBER 1"/>
    <property type="match status" value="1"/>
</dbReference>